<gene>
    <name evidence="1" type="ORF">GCM10023156_45970</name>
</gene>
<keyword evidence="2" id="KW-1185">Reference proteome</keyword>
<comment type="caution">
    <text evidence="1">The sequence shown here is derived from an EMBL/GenBank/DDBJ whole genome shotgun (WGS) entry which is preliminary data.</text>
</comment>
<organism evidence="1 2">
    <name type="scientific">Novipirellula rosea</name>
    <dbReference type="NCBI Taxonomy" id="1031540"/>
    <lineage>
        <taxon>Bacteria</taxon>
        <taxon>Pseudomonadati</taxon>
        <taxon>Planctomycetota</taxon>
        <taxon>Planctomycetia</taxon>
        <taxon>Pirellulales</taxon>
        <taxon>Pirellulaceae</taxon>
        <taxon>Novipirellula</taxon>
    </lineage>
</organism>
<proteinExistence type="predicted"/>
<protein>
    <submittedName>
        <fullName evidence="1">Uncharacterized protein</fullName>
    </submittedName>
</protein>
<name>A0ABP8NB15_9BACT</name>
<evidence type="ECO:0000313" key="2">
    <source>
        <dbReference type="Proteomes" id="UP001500840"/>
    </source>
</evidence>
<dbReference type="EMBL" id="BAABGA010000060">
    <property type="protein sequence ID" value="GAA4462282.1"/>
    <property type="molecule type" value="Genomic_DNA"/>
</dbReference>
<dbReference type="Proteomes" id="UP001500840">
    <property type="component" value="Unassembled WGS sequence"/>
</dbReference>
<dbReference type="RefSeq" id="WP_345325852.1">
    <property type="nucleotide sequence ID" value="NZ_BAABGA010000060.1"/>
</dbReference>
<evidence type="ECO:0000313" key="1">
    <source>
        <dbReference type="EMBL" id="GAA4462282.1"/>
    </source>
</evidence>
<reference evidence="2" key="1">
    <citation type="journal article" date="2019" name="Int. J. Syst. Evol. Microbiol.">
        <title>The Global Catalogue of Microorganisms (GCM) 10K type strain sequencing project: providing services to taxonomists for standard genome sequencing and annotation.</title>
        <authorList>
            <consortium name="The Broad Institute Genomics Platform"/>
            <consortium name="The Broad Institute Genome Sequencing Center for Infectious Disease"/>
            <person name="Wu L."/>
            <person name="Ma J."/>
        </authorList>
    </citation>
    <scope>NUCLEOTIDE SEQUENCE [LARGE SCALE GENOMIC DNA]</scope>
    <source>
        <strain evidence="2">JCM 17759</strain>
    </source>
</reference>
<sequence>MNPKLVLTIAGVGCVGKGSLIDRLQTIDHGMREHFGVIGKPNFFASRERTRSGLTAYRPRHEMFRPEYPDTIVFRWQEKDHNLIQMLYQAHPNANHRVIVLWRDPTTHQSDIERVHNTKRKVKDVWESYKKRFRPDRDHWKWQWPEGLIAELYDSTDYTYRPMKWHEV</sequence>
<accession>A0ABP8NB15</accession>